<dbReference type="GO" id="GO:0005524">
    <property type="term" value="F:ATP binding"/>
    <property type="evidence" value="ECO:0007669"/>
    <property type="project" value="UniProtKB-KW"/>
</dbReference>
<sequence length="209" mass="23016">MIVTKNLSFSYGSETHFTFPDIICNASESVLITGNSGVGKTTLLHLLGGLLKPSSGEVIFDGIKISPFSEKQMDVFRGKNIGVVLQQNHFVESISVLENIMLASWLATGKKEKQKAKSLLEHLHLEKHLNKLPSQLSVGQQQRVSIARALINNPKVLLADEPTSSLDDANTIKVADLLENLAKEYNTALVIVTHDSRLKQRFSNQILLS</sequence>
<keyword evidence="2 4" id="KW-0067">ATP-binding</keyword>
<evidence type="ECO:0000313" key="4">
    <source>
        <dbReference type="EMBL" id="GAA4771452.1"/>
    </source>
</evidence>
<keyword evidence="1" id="KW-0547">Nucleotide-binding</keyword>
<comment type="caution">
    <text evidence="4">The sequence shown here is derived from an EMBL/GenBank/DDBJ whole genome shotgun (WGS) entry which is preliminary data.</text>
</comment>
<dbReference type="RefSeq" id="WP_264544589.1">
    <property type="nucleotide sequence ID" value="NZ_BAABIP010000018.1"/>
</dbReference>
<evidence type="ECO:0000256" key="1">
    <source>
        <dbReference type="ARBA" id="ARBA00022741"/>
    </source>
</evidence>
<proteinExistence type="predicted"/>
<dbReference type="SMART" id="SM00382">
    <property type="entry name" value="AAA"/>
    <property type="match status" value="1"/>
</dbReference>
<evidence type="ECO:0000259" key="3">
    <source>
        <dbReference type="PROSITE" id="PS50893"/>
    </source>
</evidence>
<dbReference type="InterPro" id="IPR027417">
    <property type="entry name" value="P-loop_NTPase"/>
</dbReference>
<dbReference type="InterPro" id="IPR015854">
    <property type="entry name" value="ABC_transpr_LolD-like"/>
</dbReference>
<name>A0ABP9A2M0_9FLAO</name>
<dbReference type="InterPro" id="IPR003439">
    <property type="entry name" value="ABC_transporter-like_ATP-bd"/>
</dbReference>
<keyword evidence="5" id="KW-1185">Reference proteome</keyword>
<dbReference type="EMBL" id="BAABIP010000018">
    <property type="protein sequence ID" value="GAA4771452.1"/>
    <property type="molecule type" value="Genomic_DNA"/>
</dbReference>
<dbReference type="InterPro" id="IPR017871">
    <property type="entry name" value="ABC_transporter-like_CS"/>
</dbReference>
<evidence type="ECO:0000313" key="5">
    <source>
        <dbReference type="Proteomes" id="UP001500141"/>
    </source>
</evidence>
<dbReference type="PROSITE" id="PS00211">
    <property type="entry name" value="ABC_TRANSPORTER_1"/>
    <property type="match status" value="1"/>
</dbReference>
<protein>
    <submittedName>
        <fullName evidence="4">ABC transporter ATP-binding protein</fullName>
    </submittedName>
</protein>
<gene>
    <name evidence="4" type="ORF">GCM10023230_22160</name>
</gene>
<evidence type="ECO:0000256" key="2">
    <source>
        <dbReference type="ARBA" id="ARBA00022840"/>
    </source>
</evidence>
<dbReference type="Pfam" id="PF00005">
    <property type="entry name" value="ABC_tran"/>
    <property type="match status" value="1"/>
</dbReference>
<dbReference type="Proteomes" id="UP001500141">
    <property type="component" value="Unassembled WGS sequence"/>
</dbReference>
<dbReference type="InterPro" id="IPR003593">
    <property type="entry name" value="AAA+_ATPase"/>
</dbReference>
<accession>A0ABP9A2M0</accession>
<reference evidence="5" key="1">
    <citation type="journal article" date="2019" name="Int. J. Syst. Evol. Microbiol.">
        <title>The Global Catalogue of Microorganisms (GCM) 10K type strain sequencing project: providing services to taxonomists for standard genome sequencing and annotation.</title>
        <authorList>
            <consortium name="The Broad Institute Genomics Platform"/>
            <consortium name="The Broad Institute Genome Sequencing Center for Infectious Disease"/>
            <person name="Wu L."/>
            <person name="Ma J."/>
        </authorList>
    </citation>
    <scope>NUCLEOTIDE SEQUENCE [LARGE SCALE GENOMIC DNA]</scope>
    <source>
        <strain evidence="5">JCM 18198</strain>
    </source>
</reference>
<dbReference type="SUPFAM" id="SSF52540">
    <property type="entry name" value="P-loop containing nucleoside triphosphate hydrolases"/>
    <property type="match status" value="1"/>
</dbReference>
<dbReference type="Gene3D" id="3.40.50.300">
    <property type="entry name" value="P-loop containing nucleotide triphosphate hydrolases"/>
    <property type="match status" value="1"/>
</dbReference>
<dbReference type="PANTHER" id="PTHR24220">
    <property type="entry name" value="IMPORT ATP-BINDING PROTEIN"/>
    <property type="match status" value="1"/>
</dbReference>
<organism evidence="4 5">
    <name type="scientific">Flavobacterium hankyongi</name>
    <dbReference type="NCBI Taxonomy" id="1176532"/>
    <lineage>
        <taxon>Bacteria</taxon>
        <taxon>Pseudomonadati</taxon>
        <taxon>Bacteroidota</taxon>
        <taxon>Flavobacteriia</taxon>
        <taxon>Flavobacteriales</taxon>
        <taxon>Flavobacteriaceae</taxon>
        <taxon>Flavobacterium</taxon>
    </lineage>
</organism>
<dbReference type="PROSITE" id="PS50893">
    <property type="entry name" value="ABC_TRANSPORTER_2"/>
    <property type="match status" value="1"/>
</dbReference>
<feature type="domain" description="ABC transporter" evidence="3">
    <location>
        <begin position="2"/>
        <end position="208"/>
    </location>
</feature>